<organism evidence="2 3">
    <name type="scientific">Blautia pseudococcoides</name>
    <dbReference type="NCBI Taxonomy" id="1796616"/>
    <lineage>
        <taxon>Bacteria</taxon>
        <taxon>Bacillati</taxon>
        <taxon>Bacillota</taxon>
        <taxon>Clostridia</taxon>
        <taxon>Lachnospirales</taxon>
        <taxon>Lachnospiraceae</taxon>
        <taxon>Blautia</taxon>
    </lineage>
</organism>
<dbReference type="STRING" id="1796616.A4V09_16580"/>
<reference evidence="2" key="1">
    <citation type="submission" date="2017-04" db="EMBL/GenBank/DDBJ databases">
        <title>Complete Genome Sequences of Twelve Strains of a Stable Defined Moderately Diverse Mouse Microbiota 2 (sDMDMm2).</title>
        <authorList>
            <person name="Uchimura Y."/>
            <person name="Wyss M."/>
            <person name="Brugiroux S."/>
            <person name="Limenitakis J.P."/>
            <person name="Stecher B."/>
            <person name="McCoy K.D."/>
            <person name="Macpherson A.J."/>
        </authorList>
    </citation>
    <scope>NUCLEOTIDE SEQUENCE</scope>
    <source>
        <strain evidence="2">YL58</strain>
    </source>
</reference>
<dbReference type="EMBL" id="CP015405">
    <property type="protein sequence ID" value="ANU77229.1"/>
    <property type="molecule type" value="Genomic_DNA"/>
</dbReference>
<feature type="domain" description="Uroporphyrinogen decarboxylase (URO-D)" evidence="1">
    <location>
        <begin position="52"/>
        <end position="217"/>
    </location>
</feature>
<dbReference type="Proteomes" id="UP000092574">
    <property type="component" value="Chromosome"/>
</dbReference>
<dbReference type="InterPro" id="IPR038071">
    <property type="entry name" value="UROD/MetE-like_sf"/>
</dbReference>
<gene>
    <name evidence="2" type="ORF">A4V09_16580</name>
</gene>
<dbReference type="RefSeq" id="WP_065543359.1">
    <property type="nucleotide sequence ID" value="NZ_CP015405.2"/>
</dbReference>
<dbReference type="SUPFAM" id="SSF51726">
    <property type="entry name" value="UROD/MetE-like"/>
    <property type="match status" value="1"/>
</dbReference>
<dbReference type="InterPro" id="IPR000257">
    <property type="entry name" value="Uroporphyrinogen_deCOase"/>
</dbReference>
<accession>A0A1C7IFJ7</accession>
<dbReference type="GO" id="GO:0006779">
    <property type="term" value="P:porphyrin-containing compound biosynthetic process"/>
    <property type="evidence" value="ECO:0007669"/>
    <property type="project" value="InterPro"/>
</dbReference>
<evidence type="ECO:0000313" key="3">
    <source>
        <dbReference type="Proteomes" id="UP000092574"/>
    </source>
</evidence>
<name>A0A1C7IFJ7_9FIRM</name>
<dbReference type="GO" id="GO:0004853">
    <property type="term" value="F:uroporphyrinogen decarboxylase activity"/>
    <property type="evidence" value="ECO:0007669"/>
    <property type="project" value="InterPro"/>
</dbReference>
<dbReference type="Pfam" id="PF01208">
    <property type="entry name" value="URO-D"/>
    <property type="match status" value="1"/>
</dbReference>
<dbReference type="AlphaFoldDB" id="A0A1C7IFJ7"/>
<keyword evidence="3" id="KW-1185">Reference proteome</keyword>
<protein>
    <recommendedName>
        <fullName evidence="1">Uroporphyrinogen decarboxylase (URO-D) domain-containing protein</fullName>
    </recommendedName>
</protein>
<sequence>MKQIKFDTTLRDSQGTQTVPIDPADFDLEAYGEYEAAMLEKNKDFWKKQQGLLVYRRVRADGVFYDKCRDHRESLALQLGALKKSMDYKADIANFLEPWYGIGYIASCFGSSYQWLPQQAPSVKAKFSSSREILDADFVPIAQTPEGRRNLEMIEYFMDKTKGKVPVSFSDIQSPLNMLTYLLPVTELFMEVFEDPDGLKNAAALCTDLLIDFLREQKTIIGSALASPGHGFASSRAFAGVGLSDDTSIMISGEDYRELFQGSDERIGNILGGMAYHSCGVWEKKIPMVKEFGNILCADGAFTIETDPSPNDPRVFGEAFAHSGIILNARAVGDEENSFRAFEQLWRPGQRLICVTYCKTPEEQERLYRRLHELEEKTGL</sequence>
<evidence type="ECO:0000259" key="1">
    <source>
        <dbReference type="Pfam" id="PF01208"/>
    </source>
</evidence>
<proteinExistence type="predicted"/>
<dbReference type="KEGG" id="byl:A4V09_16580"/>
<dbReference type="OrthoDB" id="2058474at2"/>
<evidence type="ECO:0000313" key="2">
    <source>
        <dbReference type="EMBL" id="ANU77229.1"/>
    </source>
</evidence>
<dbReference type="Gene3D" id="3.20.20.210">
    <property type="match status" value="1"/>
</dbReference>